<feature type="domain" description="LIM zinc-binding" evidence="6">
    <location>
        <begin position="120"/>
        <end position="191"/>
    </location>
</feature>
<keyword evidence="1 5" id="KW-0479">Metal-binding</keyword>
<reference evidence="7" key="2">
    <citation type="journal article" date="2023" name="Science">
        <title>Genomic signatures of disease resistance in endangered staghorn corals.</title>
        <authorList>
            <person name="Vollmer S.V."/>
            <person name="Selwyn J.D."/>
            <person name="Despard B.A."/>
            <person name="Roesel C.L."/>
        </authorList>
    </citation>
    <scope>NUCLEOTIDE SEQUENCE</scope>
    <source>
        <strain evidence="7">K2</strain>
    </source>
</reference>
<dbReference type="SUPFAM" id="SSF57716">
    <property type="entry name" value="Glucocorticoid receptor-like (DNA-binding domain)"/>
    <property type="match status" value="2"/>
</dbReference>
<feature type="domain" description="LIM zinc-binding" evidence="6">
    <location>
        <begin position="192"/>
        <end position="258"/>
    </location>
</feature>
<dbReference type="GO" id="GO:0001725">
    <property type="term" value="C:stress fiber"/>
    <property type="evidence" value="ECO:0007669"/>
    <property type="project" value="TreeGrafter"/>
</dbReference>
<dbReference type="SMART" id="SM00132">
    <property type="entry name" value="LIM"/>
    <property type="match status" value="2"/>
</dbReference>
<sequence length="295" mass="33883">MSEAGLAVEQSDYGDNEFIEELTSPSCFKVFAITVRSKYMDVNQPAMPWKICITSNVFFAALVVSFKRLTSISINLFFRHARDLSIFSFSGNQLIGQAFYNVNGKIYCEQDYKMLNLSIKYCHFCGKPIKQKASILQMRKLITIIQALERWYHPSCFRCSVCDVELDGVQFSCDQESRIYCVPDYQRKFCPTCAICKKLIIPKKDSEFIRVASIEKDFHVDCFRCEDCGVQLDLNKRLCYPQDQHLLCQKCCGKRTCKSVSPQATPHNSPCNSPNVTPRCLPLGRPHILRGRHFK</sequence>
<dbReference type="GO" id="GO:0046872">
    <property type="term" value="F:metal ion binding"/>
    <property type="evidence" value="ECO:0007669"/>
    <property type="project" value="UniProtKB-KW"/>
</dbReference>
<keyword evidence="2" id="KW-0677">Repeat</keyword>
<dbReference type="PROSITE" id="PS00478">
    <property type="entry name" value="LIM_DOMAIN_1"/>
    <property type="match status" value="1"/>
</dbReference>
<comment type="caution">
    <text evidence="7">The sequence shown here is derived from an EMBL/GenBank/DDBJ whole genome shotgun (WGS) entry which is preliminary data.</text>
</comment>
<dbReference type="Proteomes" id="UP001249851">
    <property type="component" value="Unassembled WGS sequence"/>
</dbReference>
<evidence type="ECO:0000256" key="1">
    <source>
        <dbReference type="ARBA" id="ARBA00022723"/>
    </source>
</evidence>
<dbReference type="GO" id="GO:0098609">
    <property type="term" value="P:cell-cell adhesion"/>
    <property type="evidence" value="ECO:0007669"/>
    <property type="project" value="TreeGrafter"/>
</dbReference>
<dbReference type="PANTHER" id="PTHR24207:SF2">
    <property type="entry name" value="ZYX102 PROTEIN"/>
    <property type="match status" value="1"/>
</dbReference>
<evidence type="ECO:0000313" key="7">
    <source>
        <dbReference type="EMBL" id="KAK2554680.1"/>
    </source>
</evidence>
<dbReference type="Gene3D" id="2.10.110.10">
    <property type="entry name" value="Cysteine Rich Protein"/>
    <property type="match status" value="2"/>
</dbReference>
<dbReference type="Pfam" id="PF00412">
    <property type="entry name" value="LIM"/>
    <property type="match status" value="2"/>
</dbReference>
<keyword evidence="8" id="KW-1185">Reference proteome</keyword>
<accession>A0AAD9Q5E7</accession>
<evidence type="ECO:0000259" key="6">
    <source>
        <dbReference type="PROSITE" id="PS50023"/>
    </source>
</evidence>
<evidence type="ECO:0000256" key="2">
    <source>
        <dbReference type="ARBA" id="ARBA00022737"/>
    </source>
</evidence>
<proteinExistence type="predicted"/>
<dbReference type="PANTHER" id="PTHR24207">
    <property type="entry name" value="ZYX102 PROTEIN"/>
    <property type="match status" value="1"/>
</dbReference>
<keyword evidence="4 5" id="KW-0440">LIM domain</keyword>
<dbReference type="EMBL" id="JARQWQ010000067">
    <property type="protein sequence ID" value="KAK2554680.1"/>
    <property type="molecule type" value="Genomic_DNA"/>
</dbReference>
<dbReference type="InterPro" id="IPR001781">
    <property type="entry name" value="Znf_LIM"/>
</dbReference>
<evidence type="ECO:0000256" key="4">
    <source>
        <dbReference type="ARBA" id="ARBA00023038"/>
    </source>
</evidence>
<keyword evidence="3 5" id="KW-0862">Zinc</keyword>
<organism evidence="7 8">
    <name type="scientific">Acropora cervicornis</name>
    <name type="common">Staghorn coral</name>
    <dbReference type="NCBI Taxonomy" id="6130"/>
    <lineage>
        <taxon>Eukaryota</taxon>
        <taxon>Metazoa</taxon>
        <taxon>Cnidaria</taxon>
        <taxon>Anthozoa</taxon>
        <taxon>Hexacorallia</taxon>
        <taxon>Scleractinia</taxon>
        <taxon>Astrocoeniina</taxon>
        <taxon>Acroporidae</taxon>
        <taxon>Acropora</taxon>
    </lineage>
</organism>
<dbReference type="GO" id="GO:0005925">
    <property type="term" value="C:focal adhesion"/>
    <property type="evidence" value="ECO:0007669"/>
    <property type="project" value="TreeGrafter"/>
</dbReference>
<evidence type="ECO:0000256" key="5">
    <source>
        <dbReference type="PROSITE-ProRule" id="PRU00125"/>
    </source>
</evidence>
<dbReference type="AlphaFoldDB" id="A0AAD9Q5E7"/>
<evidence type="ECO:0000313" key="8">
    <source>
        <dbReference type="Proteomes" id="UP001249851"/>
    </source>
</evidence>
<name>A0AAD9Q5E7_ACRCE</name>
<protein>
    <submittedName>
        <fullName evidence="7">Wilms tumor protein 1-interacting protein-like protein</fullName>
    </submittedName>
</protein>
<gene>
    <name evidence="7" type="ORF">P5673_023633</name>
</gene>
<dbReference type="PROSITE" id="PS50023">
    <property type="entry name" value="LIM_DOMAIN_2"/>
    <property type="match status" value="2"/>
</dbReference>
<reference evidence="7" key="1">
    <citation type="journal article" date="2023" name="G3 (Bethesda)">
        <title>Whole genome assembly and annotation of the endangered Caribbean coral Acropora cervicornis.</title>
        <authorList>
            <person name="Selwyn J.D."/>
            <person name="Vollmer S.V."/>
        </authorList>
    </citation>
    <scope>NUCLEOTIDE SEQUENCE</scope>
    <source>
        <strain evidence="7">K2</strain>
    </source>
</reference>
<evidence type="ECO:0000256" key="3">
    <source>
        <dbReference type="ARBA" id="ARBA00022833"/>
    </source>
</evidence>